<reference evidence="1" key="1">
    <citation type="submission" date="2021-02" db="EMBL/GenBank/DDBJ databases">
        <authorList>
            <person name="Nowell W R."/>
        </authorList>
    </citation>
    <scope>NUCLEOTIDE SEQUENCE</scope>
</reference>
<protein>
    <submittedName>
        <fullName evidence="1">Uncharacterized protein</fullName>
    </submittedName>
</protein>
<evidence type="ECO:0000313" key="2">
    <source>
        <dbReference type="EMBL" id="CAF1388441.1"/>
    </source>
</evidence>
<evidence type="ECO:0000313" key="5">
    <source>
        <dbReference type="Proteomes" id="UP000663829"/>
    </source>
</evidence>
<sequence>MQLYDLSLVKVDVLQGQLVYLDDSSGLAIYTPLLNLTFHDETGTEHQIQMPFRLDPGAPKSLSLNPFKFGITDQHLL</sequence>
<gene>
    <name evidence="1" type="ORF">GPM918_LOCUS32656</name>
    <name evidence="2" type="ORF">OVA965_LOCUS32454</name>
    <name evidence="4" type="ORF">SRO942_LOCUS33327</name>
    <name evidence="3" type="ORF">TMI583_LOCUS33312</name>
</gene>
<dbReference type="Proteomes" id="UP000677228">
    <property type="component" value="Unassembled WGS sequence"/>
</dbReference>
<dbReference type="EMBL" id="CAJOBC010082219">
    <property type="protein sequence ID" value="CAF4282787.1"/>
    <property type="molecule type" value="Genomic_DNA"/>
</dbReference>
<dbReference type="EMBL" id="CAJOBA010047010">
    <property type="protein sequence ID" value="CAF4196286.1"/>
    <property type="molecule type" value="Genomic_DNA"/>
</dbReference>
<comment type="caution">
    <text evidence="1">The sequence shown here is derived from an EMBL/GenBank/DDBJ whole genome shotgun (WGS) entry which is preliminary data.</text>
</comment>
<dbReference type="EMBL" id="CAJNOK010025309">
    <property type="protein sequence ID" value="CAF1388441.1"/>
    <property type="molecule type" value="Genomic_DNA"/>
</dbReference>
<dbReference type="EMBL" id="CAJNOQ010016814">
    <property type="protein sequence ID" value="CAF1387983.1"/>
    <property type="molecule type" value="Genomic_DNA"/>
</dbReference>
<organism evidence="1 5">
    <name type="scientific">Didymodactylos carnosus</name>
    <dbReference type="NCBI Taxonomy" id="1234261"/>
    <lineage>
        <taxon>Eukaryota</taxon>
        <taxon>Metazoa</taxon>
        <taxon>Spiralia</taxon>
        <taxon>Gnathifera</taxon>
        <taxon>Rotifera</taxon>
        <taxon>Eurotatoria</taxon>
        <taxon>Bdelloidea</taxon>
        <taxon>Philodinida</taxon>
        <taxon>Philodinidae</taxon>
        <taxon>Didymodactylos</taxon>
    </lineage>
</organism>
<dbReference type="Proteomes" id="UP000682733">
    <property type="component" value="Unassembled WGS sequence"/>
</dbReference>
<evidence type="ECO:0000313" key="3">
    <source>
        <dbReference type="EMBL" id="CAF4196286.1"/>
    </source>
</evidence>
<evidence type="ECO:0000313" key="4">
    <source>
        <dbReference type="EMBL" id="CAF4282787.1"/>
    </source>
</evidence>
<name>A0A815K384_9BILA</name>
<proteinExistence type="predicted"/>
<dbReference type="AlphaFoldDB" id="A0A815K384"/>
<accession>A0A815K384</accession>
<keyword evidence="5" id="KW-1185">Reference proteome</keyword>
<evidence type="ECO:0000313" key="1">
    <source>
        <dbReference type="EMBL" id="CAF1387983.1"/>
    </source>
</evidence>
<dbReference type="Proteomes" id="UP000681722">
    <property type="component" value="Unassembled WGS sequence"/>
</dbReference>
<dbReference type="Proteomes" id="UP000663829">
    <property type="component" value="Unassembled WGS sequence"/>
</dbReference>